<sequence>MNRDLPLVIHCYRDIRRLTGLTLPEWDLLIRQGRRAGLLGRLHAMAERAELLDALPEKPACHLTASRVEADRVAGAARWEMGQIAFALQRLWVPVIALKGAAYALSGRFAAEGRAFSDLDILVPRPALEDVEQQLIAHGWLSTHLDEYDQRYYRRWMHEIPPMRHIRRKTNLDIHHGILPETVSRRPDPRLLLDEAIELEALPGVYTLSPVDTWLHSATHLFQEGEFHNGLRDLTDLDLLTREMAGKDGFWDQLVARSQVLNLTRQLYYGLRYTHRLLATPVPEEVLESTAAFAPPQPLKGLMDGLFQRALLPLHSSCDPATGPAARWALYIRSHAIRMPPHLLLPHLAHKAFVTPYRQWREERERARQGGMVPRR</sequence>
<reference evidence="1" key="1">
    <citation type="journal article" date="2020" name="mSystems">
        <title>Genome- and Community-Level Interaction Insights into Carbon Utilization and Element Cycling Functions of Hydrothermarchaeota in Hydrothermal Sediment.</title>
        <authorList>
            <person name="Zhou Z."/>
            <person name="Liu Y."/>
            <person name="Xu W."/>
            <person name="Pan J."/>
            <person name="Luo Z.H."/>
            <person name="Li M."/>
        </authorList>
    </citation>
    <scope>NUCLEOTIDE SEQUENCE [LARGE SCALE GENOMIC DNA]</scope>
    <source>
        <strain evidence="1">HyVt-443</strain>
    </source>
</reference>
<evidence type="ECO:0008006" key="2">
    <source>
        <dbReference type="Google" id="ProtNLM"/>
    </source>
</evidence>
<accession>A0A831W5P1</accession>
<dbReference type="AlphaFoldDB" id="A0A831W5P1"/>
<dbReference type="InterPro" id="IPR039498">
    <property type="entry name" value="NTP_transf_5"/>
</dbReference>
<dbReference type="Pfam" id="PF14907">
    <property type="entry name" value="NTP_transf_5"/>
    <property type="match status" value="1"/>
</dbReference>
<name>A0A831W5P1_9GAMM</name>
<organism evidence="1">
    <name type="scientific">Sedimenticola thiotaurini</name>
    <dbReference type="NCBI Taxonomy" id="1543721"/>
    <lineage>
        <taxon>Bacteria</taxon>
        <taxon>Pseudomonadati</taxon>
        <taxon>Pseudomonadota</taxon>
        <taxon>Gammaproteobacteria</taxon>
        <taxon>Chromatiales</taxon>
        <taxon>Sedimenticolaceae</taxon>
        <taxon>Sedimenticola</taxon>
    </lineage>
</organism>
<protein>
    <recommendedName>
        <fullName evidence="2">Nucleotidyltransferase family protein</fullName>
    </recommendedName>
</protein>
<dbReference type="Proteomes" id="UP000886251">
    <property type="component" value="Unassembled WGS sequence"/>
</dbReference>
<comment type="caution">
    <text evidence="1">The sequence shown here is derived from an EMBL/GenBank/DDBJ whole genome shotgun (WGS) entry which is preliminary data.</text>
</comment>
<gene>
    <name evidence="1" type="ORF">ENI96_08955</name>
</gene>
<dbReference type="EMBL" id="DRKP01000100">
    <property type="protein sequence ID" value="HEB96543.1"/>
    <property type="molecule type" value="Genomic_DNA"/>
</dbReference>
<proteinExistence type="predicted"/>
<evidence type="ECO:0000313" key="1">
    <source>
        <dbReference type="EMBL" id="HEB96543.1"/>
    </source>
</evidence>